<comment type="similarity">
    <text evidence="2">Belongs to the glycosyltransferase 47 family.</text>
</comment>
<keyword evidence="4" id="KW-0735">Signal-anchor</keyword>
<evidence type="ECO:0000259" key="7">
    <source>
        <dbReference type="Pfam" id="PF03016"/>
    </source>
</evidence>
<evidence type="ECO:0000256" key="4">
    <source>
        <dbReference type="ARBA" id="ARBA00022968"/>
    </source>
</evidence>
<feature type="transmembrane region" description="Helical" evidence="6">
    <location>
        <begin position="132"/>
        <end position="150"/>
    </location>
</feature>
<evidence type="ECO:0000313" key="9">
    <source>
        <dbReference type="Proteomes" id="UP000595140"/>
    </source>
</evidence>
<evidence type="ECO:0000256" key="5">
    <source>
        <dbReference type="ARBA" id="ARBA00023034"/>
    </source>
</evidence>
<evidence type="ECO:0000313" key="8">
    <source>
        <dbReference type="EMBL" id="VFQ64134.1"/>
    </source>
</evidence>
<proteinExistence type="inferred from homology"/>
<accession>A0A484KJQ1</accession>
<evidence type="ECO:0000256" key="3">
    <source>
        <dbReference type="ARBA" id="ARBA00022676"/>
    </source>
</evidence>
<keyword evidence="6" id="KW-0812">Transmembrane</keyword>
<keyword evidence="6" id="KW-1133">Transmembrane helix</keyword>
<dbReference type="OrthoDB" id="1924787at2759"/>
<dbReference type="PANTHER" id="PTHR11062:SF220">
    <property type="entry name" value="XYLOGLUCAN GALACTOSYLTRANSFERASE XLT2-LIKE"/>
    <property type="match status" value="1"/>
</dbReference>
<dbReference type="GO" id="GO:0008378">
    <property type="term" value="F:galactosyltransferase activity"/>
    <property type="evidence" value="ECO:0007669"/>
    <property type="project" value="TreeGrafter"/>
</dbReference>
<feature type="domain" description="Exostosin GT47" evidence="7">
    <location>
        <begin position="182"/>
        <end position="515"/>
    </location>
</feature>
<gene>
    <name evidence="8" type="ORF">CCAM_LOCUS5910</name>
</gene>
<reference evidence="8 9" key="1">
    <citation type="submission" date="2018-04" db="EMBL/GenBank/DDBJ databases">
        <authorList>
            <person name="Vogel A."/>
        </authorList>
    </citation>
    <scope>NUCLEOTIDE SEQUENCE [LARGE SCALE GENOMIC DNA]</scope>
</reference>
<dbReference type="GO" id="GO:0009969">
    <property type="term" value="P:xyloglucan biosynthetic process"/>
    <property type="evidence" value="ECO:0007669"/>
    <property type="project" value="TreeGrafter"/>
</dbReference>
<dbReference type="AlphaFoldDB" id="A0A484KJQ1"/>
<evidence type="ECO:0000256" key="2">
    <source>
        <dbReference type="ARBA" id="ARBA00010271"/>
    </source>
</evidence>
<dbReference type="EMBL" id="OOIL02000370">
    <property type="protein sequence ID" value="VFQ64134.1"/>
    <property type="molecule type" value="Genomic_DNA"/>
</dbReference>
<keyword evidence="5" id="KW-0333">Golgi apparatus</keyword>
<dbReference type="Pfam" id="PF03016">
    <property type="entry name" value="Exostosin_GT47"/>
    <property type="match status" value="1"/>
</dbReference>
<evidence type="ECO:0000256" key="1">
    <source>
        <dbReference type="ARBA" id="ARBA00004323"/>
    </source>
</evidence>
<organism evidence="8 9">
    <name type="scientific">Cuscuta campestris</name>
    <dbReference type="NCBI Taxonomy" id="132261"/>
    <lineage>
        <taxon>Eukaryota</taxon>
        <taxon>Viridiplantae</taxon>
        <taxon>Streptophyta</taxon>
        <taxon>Embryophyta</taxon>
        <taxon>Tracheophyta</taxon>
        <taxon>Spermatophyta</taxon>
        <taxon>Magnoliopsida</taxon>
        <taxon>eudicotyledons</taxon>
        <taxon>Gunneridae</taxon>
        <taxon>Pentapetalae</taxon>
        <taxon>asterids</taxon>
        <taxon>lamiids</taxon>
        <taxon>Solanales</taxon>
        <taxon>Convolvulaceae</taxon>
        <taxon>Cuscuteae</taxon>
        <taxon>Cuscuta</taxon>
        <taxon>Cuscuta subgen. Grammica</taxon>
        <taxon>Cuscuta sect. Cleistogrammica</taxon>
    </lineage>
</organism>
<keyword evidence="9" id="KW-1185">Reference proteome</keyword>
<evidence type="ECO:0000256" key="6">
    <source>
        <dbReference type="SAM" id="Phobius"/>
    </source>
</evidence>
<dbReference type="GO" id="GO:0000139">
    <property type="term" value="C:Golgi membrane"/>
    <property type="evidence" value="ECO:0007669"/>
    <property type="project" value="UniProtKB-SubCell"/>
</dbReference>
<comment type="subcellular location">
    <subcellularLocation>
        <location evidence="1">Golgi apparatus membrane</location>
        <topology evidence="1">Single-pass type II membrane protein</topology>
    </subcellularLocation>
</comment>
<keyword evidence="3" id="KW-0808">Transferase</keyword>
<protein>
    <recommendedName>
        <fullName evidence="7">Exostosin GT47 domain-containing protein</fullName>
    </recommendedName>
</protein>
<dbReference type="PANTHER" id="PTHR11062">
    <property type="entry name" value="EXOSTOSIN HEPARAN SULFATE GLYCOSYLTRANSFERASE -RELATED"/>
    <property type="match status" value="1"/>
</dbReference>
<dbReference type="InterPro" id="IPR004263">
    <property type="entry name" value="Exostosin"/>
</dbReference>
<keyword evidence="3" id="KW-0328">Glycosyltransferase</keyword>
<sequence length="584" mass="68238">MNVVWDIAGKKDILWVRWIHARYIKECDFWTYKPKQDSCHYWKEMMRVKEKFADMPRQYPYTISKGYDWLQEAREKPIWRDWYNIGSDEEFRRAIQGMAGAKHRKKWIAAWATCVYQTTLKPKSQISAHPRFWVFTLTILSIQILVIFLARNSLFPVAVHPTEAVSFLATPTSRKAEADGGCKYGRVYVYDLPRMFNRDLIPENFSDWHPYNRQSGLYVNEGLGKKSRALAGILPVNIAAAWHHTNQFSTDVIYHRRILNYRCRTRDPESATAFYIPFYAGLAVGKYLFVEGFEKRDRLCATMLRWVQNQTYWKKSNGSDHFLTLGRVTWDFRRLEVEDKEWGSAFLNIPGMEKVTRFTIERASGDDRDVGVPYPTGFHPGTESQLRQWQEFVLYRNRPHLFSLVVPPRPKWEGDFRTLLFRYSQNHYNVSRVVDCSLTPCDAHPAAVQDAFLNSDFCLLPEGDSETRRSMFDCMIAGSVPVIFWPETAYGQYPWFLPEDPESYSVFIHHDGVRNGSASIRGILEKNYSKEKIRKMREKVVETIPRLVYARTKKGLGNVKDAFDIAVEGAMKRIKEGKGMRLNH</sequence>
<name>A0A484KJQ1_9ASTE</name>
<dbReference type="Proteomes" id="UP000595140">
    <property type="component" value="Unassembled WGS sequence"/>
</dbReference>
<keyword evidence="6" id="KW-0472">Membrane</keyword>
<dbReference type="InterPro" id="IPR040911">
    <property type="entry name" value="Exostosin_GT47"/>
</dbReference>